<comment type="caution">
    <text evidence="1">The sequence shown here is derived from an EMBL/GenBank/DDBJ whole genome shotgun (WGS) entry which is preliminary data.</text>
</comment>
<reference evidence="1 2" key="2">
    <citation type="submission" date="2020-05" db="EMBL/GenBank/DDBJ databases">
        <title>Draft genome sequence of Desulfovibrio sp. strainFSS-1.</title>
        <authorList>
            <person name="Shimoshige H."/>
            <person name="Kobayashi H."/>
            <person name="Maekawa T."/>
        </authorList>
    </citation>
    <scope>NUCLEOTIDE SEQUENCE [LARGE SCALE GENOMIC DNA]</scope>
    <source>
        <strain evidence="1 2">SIID29052-01</strain>
    </source>
</reference>
<gene>
    <name evidence="1" type="ORF">NNJEOMEG_00161</name>
</gene>
<evidence type="ECO:0000313" key="2">
    <source>
        <dbReference type="Proteomes" id="UP000494245"/>
    </source>
</evidence>
<dbReference type="EMBL" id="BLTE01000001">
    <property type="protein sequence ID" value="GFK92337.1"/>
    <property type="molecule type" value="Genomic_DNA"/>
</dbReference>
<dbReference type="Proteomes" id="UP000494245">
    <property type="component" value="Unassembled WGS sequence"/>
</dbReference>
<name>A0A6V8LRV6_9BACT</name>
<keyword evidence="2" id="KW-1185">Reference proteome</keyword>
<organism evidence="1 2">
    <name type="scientific">Fundidesulfovibrio magnetotacticus</name>
    <dbReference type="NCBI Taxonomy" id="2730080"/>
    <lineage>
        <taxon>Bacteria</taxon>
        <taxon>Pseudomonadati</taxon>
        <taxon>Thermodesulfobacteriota</taxon>
        <taxon>Desulfovibrionia</taxon>
        <taxon>Desulfovibrionales</taxon>
        <taxon>Desulfovibrionaceae</taxon>
        <taxon>Fundidesulfovibrio</taxon>
    </lineage>
</organism>
<evidence type="ECO:0000313" key="1">
    <source>
        <dbReference type="EMBL" id="GFK92337.1"/>
    </source>
</evidence>
<dbReference type="RefSeq" id="WP_173080367.1">
    <property type="nucleotide sequence ID" value="NZ_BLTE01000001.1"/>
</dbReference>
<reference evidence="1 2" key="1">
    <citation type="submission" date="2020-04" db="EMBL/GenBank/DDBJ databases">
        <authorList>
            <consortium name="Desulfovibrio sp. FSS-1 genome sequencing consortium"/>
            <person name="Shimoshige H."/>
            <person name="Kobayashi H."/>
            <person name="Maekawa T."/>
        </authorList>
    </citation>
    <scope>NUCLEOTIDE SEQUENCE [LARGE SCALE GENOMIC DNA]</scope>
    <source>
        <strain evidence="1 2">SIID29052-01</strain>
    </source>
</reference>
<proteinExistence type="predicted"/>
<accession>A0A6V8LRV6</accession>
<sequence>MRKRTTPPRCDQEVSLQARVSAEALIVHHLNPLLHGRQELAARIEALRTEGEASNAETMALLCLESAYRDGLKLLRWVLTPCKEPIQ</sequence>
<protein>
    <submittedName>
        <fullName evidence="1">Uncharacterized protein</fullName>
    </submittedName>
</protein>
<dbReference type="AlphaFoldDB" id="A0A6V8LRV6"/>